<evidence type="ECO:0000256" key="9">
    <source>
        <dbReference type="ARBA" id="ARBA00022679"/>
    </source>
</evidence>
<accession>A0A7H1N599</accession>
<evidence type="ECO:0000256" key="3">
    <source>
        <dbReference type="ARBA" id="ARBA00004496"/>
    </source>
</evidence>
<evidence type="ECO:0000256" key="7">
    <source>
        <dbReference type="ARBA" id="ARBA00022490"/>
    </source>
</evidence>
<dbReference type="InterPro" id="IPR008731">
    <property type="entry name" value="PTS_EIN"/>
</dbReference>
<dbReference type="SUPFAM" id="SSF55781">
    <property type="entry name" value="GAF domain-like"/>
    <property type="match status" value="1"/>
</dbReference>
<comment type="catalytic activity">
    <reaction evidence="1">
        <text>L-histidyl-[protein] + phosphoenolpyruvate = N(pros)-phospho-L-histidyl-[protein] + pyruvate</text>
        <dbReference type="Rhea" id="RHEA:23880"/>
        <dbReference type="Rhea" id="RHEA-COMP:9745"/>
        <dbReference type="Rhea" id="RHEA-COMP:9746"/>
        <dbReference type="ChEBI" id="CHEBI:15361"/>
        <dbReference type="ChEBI" id="CHEBI:29979"/>
        <dbReference type="ChEBI" id="CHEBI:58702"/>
        <dbReference type="ChEBI" id="CHEBI:64837"/>
        <dbReference type="EC" id="2.7.3.9"/>
    </reaction>
</comment>
<keyword evidence="6" id="KW-0813">Transport</keyword>
<dbReference type="Pfam" id="PF05524">
    <property type="entry name" value="PEP-utilisers_N"/>
    <property type="match status" value="1"/>
</dbReference>
<dbReference type="InterPro" id="IPR040442">
    <property type="entry name" value="Pyrv_kinase-like_dom_sf"/>
</dbReference>
<dbReference type="Gene3D" id="3.30.450.40">
    <property type="match status" value="1"/>
</dbReference>
<dbReference type="InterPro" id="IPR015813">
    <property type="entry name" value="Pyrv/PenolPyrv_kinase-like_dom"/>
</dbReference>
<dbReference type="PANTHER" id="PTHR46244">
    <property type="entry name" value="PHOSPHOENOLPYRUVATE-PROTEIN PHOSPHOTRANSFERASE"/>
    <property type="match status" value="1"/>
</dbReference>
<comment type="similarity">
    <text evidence="4">Belongs to the PEP-utilizing enzyme family.</text>
</comment>
<evidence type="ECO:0000256" key="8">
    <source>
        <dbReference type="ARBA" id="ARBA00022597"/>
    </source>
</evidence>
<keyword evidence="7" id="KW-0963">Cytoplasm</keyword>
<dbReference type="Gene3D" id="3.20.20.60">
    <property type="entry name" value="Phosphoenolpyruvate-binding domains"/>
    <property type="match status" value="1"/>
</dbReference>
<dbReference type="Gene3D" id="1.10.274.10">
    <property type="entry name" value="PtsI, HPr-binding domain"/>
    <property type="match status" value="1"/>
</dbReference>
<dbReference type="GO" id="GO:0046872">
    <property type="term" value="F:metal ion binding"/>
    <property type="evidence" value="ECO:0007669"/>
    <property type="project" value="UniProtKB-KW"/>
</dbReference>
<evidence type="ECO:0000256" key="2">
    <source>
        <dbReference type="ARBA" id="ARBA00001946"/>
    </source>
</evidence>
<dbReference type="Gene3D" id="3.50.30.10">
    <property type="entry name" value="Phosphohistidine domain"/>
    <property type="match status" value="1"/>
</dbReference>
<evidence type="ECO:0000313" key="15">
    <source>
        <dbReference type="EMBL" id="QNT70885.1"/>
    </source>
</evidence>
<dbReference type="Pfam" id="PF02896">
    <property type="entry name" value="PEP-utilizers_C"/>
    <property type="match status" value="1"/>
</dbReference>
<dbReference type="InterPro" id="IPR036618">
    <property type="entry name" value="PtsI_HPr-bd_sf"/>
</dbReference>
<dbReference type="SUPFAM" id="SSF47831">
    <property type="entry name" value="Enzyme I of the PEP:sugar phosphotransferase system HPr-binding (sub)domain"/>
    <property type="match status" value="1"/>
</dbReference>
<keyword evidence="12" id="KW-0418">Kinase</keyword>
<dbReference type="AlphaFoldDB" id="A0A7H1N599"/>
<keyword evidence="16" id="KW-1185">Reference proteome</keyword>
<protein>
    <recommendedName>
        <fullName evidence="5">phosphoenolpyruvate--protein phosphotransferase</fullName>
        <ecNumber evidence="5">2.7.3.9</ecNumber>
    </recommendedName>
</protein>
<dbReference type="EMBL" id="CP053923">
    <property type="protein sequence ID" value="QNT70885.1"/>
    <property type="molecule type" value="Genomic_DNA"/>
</dbReference>
<keyword evidence="10" id="KW-0598">Phosphotransferase system</keyword>
<dbReference type="Pfam" id="PF00391">
    <property type="entry name" value="PEP-utilizers"/>
    <property type="match status" value="1"/>
</dbReference>
<evidence type="ECO:0000256" key="10">
    <source>
        <dbReference type="ARBA" id="ARBA00022683"/>
    </source>
</evidence>
<dbReference type="GO" id="GO:0009401">
    <property type="term" value="P:phosphoenolpyruvate-dependent sugar phosphotransferase system"/>
    <property type="evidence" value="ECO:0007669"/>
    <property type="project" value="UniProtKB-KW"/>
</dbReference>
<dbReference type="GO" id="GO:0016301">
    <property type="term" value="F:kinase activity"/>
    <property type="evidence" value="ECO:0007669"/>
    <property type="project" value="UniProtKB-KW"/>
</dbReference>
<dbReference type="NCBIfam" id="TIGR01417">
    <property type="entry name" value="PTS_I_fam"/>
    <property type="match status" value="1"/>
</dbReference>
<dbReference type="SMART" id="SM00065">
    <property type="entry name" value="GAF"/>
    <property type="match status" value="1"/>
</dbReference>
<dbReference type="KEGG" id="dvn:HQ394_18150"/>
<dbReference type="EC" id="2.7.3.9" evidence="5"/>
<dbReference type="RefSeq" id="WP_190261347.1">
    <property type="nucleotide sequence ID" value="NZ_CP053923.1"/>
</dbReference>
<feature type="domain" description="GAF" evidence="14">
    <location>
        <begin position="17"/>
        <end position="169"/>
    </location>
</feature>
<dbReference type="NCBIfam" id="NF008283">
    <property type="entry name" value="PRK11061.1"/>
    <property type="match status" value="1"/>
</dbReference>
<dbReference type="SUPFAM" id="SSF51621">
    <property type="entry name" value="Phosphoenolpyruvate/pyruvate domain"/>
    <property type="match status" value="1"/>
</dbReference>
<dbReference type="InterPro" id="IPR003018">
    <property type="entry name" value="GAF"/>
</dbReference>
<dbReference type="InterPro" id="IPR000121">
    <property type="entry name" value="PEP_util_C"/>
</dbReference>
<dbReference type="InterPro" id="IPR036637">
    <property type="entry name" value="Phosphohistidine_dom_sf"/>
</dbReference>
<dbReference type="Proteomes" id="UP000516369">
    <property type="component" value="Chromosome"/>
</dbReference>
<name>A0A7H1N599_9PROT</name>
<dbReference type="InterPro" id="IPR050499">
    <property type="entry name" value="PEP-utilizing_PTS_enzyme"/>
</dbReference>
<dbReference type="InterPro" id="IPR008279">
    <property type="entry name" value="PEP-util_enz_mobile_dom"/>
</dbReference>
<keyword evidence="11" id="KW-0479">Metal-binding</keyword>
<dbReference type="InterPro" id="IPR006318">
    <property type="entry name" value="PTS_EI-like"/>
</dbReference>
<sequence>MLEALRRVVEEVSAAGHRDEALAIIVRRVRDAMRVDACSVYLVDAAGGHFVLMATEGLDPAQVGVFRFGLTEGLVGCVGERQEPVNLAAAPDDPRYRPEPGGTHYPSFLGVPLIHLRRVLGVLVVQRASTHRFDSDEVAFLVTIAAQLAGAINDVTRGDAISRLLREHAETPDFLQGLPGIAGVAIGTITLPDPLANLAAVPDRVPADRDAEEAALRAAFSAAQTEIRGRSEQLGAALSVEAKAILDAYVMLLDSNQLIAAAVERVHAGNWAPGALRETIGEYSGYFEHLEDPYLRARAEDIRGLGRRILLHLHSRGALPRSCPNRCILMDEEISLAGMADIPVTSLVGIVSTRGSAFSHAAILARSLGIPAVMGIGDLPIGHLDGALAAIDGYRGRVFINPSPAVLQSFEQIIRHEEGLSADLRDLRDQPAKTPDGTRVRLFANVALLSDVASSLGSGAEGIGLYRTELSFMLGERFPSEDAQYRTYRQVLEAFAPRPVIMRTLDIGGDKSLPYFPVVEENPSLGWRGIRVTLDHPEIFLIQMRAMLRANAGLNNLQVVLPMVSAMEEVEAARALYERALRDLRDEDVDAGRPPLGVMVEVPSAVSLAPILAREVDFVCIGTNDLTQFLLAVDRNNNRVAGLYDPLHPAVIDAVYRTVRDLHSAARTVSVCGEMAGDPAGAVALLGMGVDSLSMSSPRLPRIKKVIRTIHRRQAEELLHRALAMRTAGAVRSLLDEALELAGLGLLLGPTDIDAVNPA</sequence>
<keyword evidence="15" id="KW-0670">Pyruvate</keyword>
<dbReference type="PANTHER" id="PTHR46244:SF1">
    <property type="entry name" value="PHOSPHOENOLPYRUVATE-DEPENDENT PHOSPHOTRANSFERASE SYSTEM"/>
    <property type="match status" value="1"/>
</dbReference>
<dbReference type="InterPro" id="IPR029016">
    <property type="entry name" value="GAF-like_dom_sf"/>
</dbReference>
<dbReference type="GO" id="GO:0008965">
    <property type="term" value="F:phosphoenolpyruvate-protein phosphotransferase activity"/>
    <property type="evidence" value="ECO:0007669"/>
    <property type="project" value="UniProtKB-EC"/>
</dbReference>
<dbReference type="GO" id="GO:0005737">
    <property type="term" value="C:cytoplasm"/>
    <property type="evidence" value="ECO:0007669"/>
    <property type="project" value="UniProtKB-SubCell"/>
</dbReference>
<keyword evidence="8" id="KW-0762">Sugar transport</keyword>
<organism evidence="15 16">
    <name type="scientific">Defluviicoccus vanus</name>
    <dbReference type="NCBI Taxonomy" id="111831"/>
    <lineage>
        <taxon>Bacteria</taxon>
        <taxon>Pseudomonadati</taxon>
        <taxon>Pseudomonadota</taxon>
        <taxon>Alphaproteobacteria</taxon>
        <taxon>Rhodospirillales</taxon>
        <taxon>Rhodospirillaceae</taxon>
        <taxon>Defluviicoccus</taxon>
    </lineage>
</organism>
<evidence type="ECO:0000256" key="4">
    <source>
        <dbReference type="ARBA" id="ARBA00007837"/>
    </source>
</evidence>
<dbReference type="Pfam" id="PF01590">
    <property type="entry name" value="GAF"/>
    <property type="match status" value="1"/>
</dbReference>
<comment type="subcellular location">
    <subcellularLocation>
        <location evidence="3">Cytoplasm</location>
    </subcellularLocation>
</comment>
<evidence type="ECO:0000256" key="6">
    <source>
        <dbReference type="ARBA" id="ARBA00022448"/>
    </source>
</evidence>
<dbReference type="PRINTS" id="PR01736">
    <property type="entry name" value="PHPHTRNFRASE"/>
</dbReference>
<proteinExistence type="inferred from homology"/>
<gene>
    <name evidence="15" type="primary">ptsP</name>
    <name evidence="15" type="ORF">HQ394_18150</name>
</gene>
<evidence type="ECO:0000256" key="11">
    <source>
        <dbReference type="ARBA" id="ARBA00022723"/>
    </source>
</evidence>
<comment type="cofactor">
    <cofactor evidence="2">
        <name>Mg(2+)</name>
        <dbReference type="ChEBI" id="CHEBI:18420"/>
    </cofactor>
</comment>
<evidence type="ECO:0000259" key="14">
    <source>
        <dbReference type="SMART" id="SM00065"/>
    </source>
</evidence>
<evidence type="ECO:0000256" key="12">
    <source>
        <dbReference type="ARBA" id="ARBA00022777"/>
    </source>
</evidence>
<keyword evidence="13" id="KW-0460">Magnesium</keyword>
<evidence type="ECO:0000256" key="5">
    <source>
        <dbReference type="ARBA" id="ARBA00012232"/>
    </source>
</evidence>
<dbReference type="SUPFAM" id="SSF52009">
    <property type="entry name" value="Phosphohistidine domain"/>
    <property type="match status" value="1"/>
</dbReference>
<reference evidence="15 16" key="1">
    <citation type="submission" date="2020-05" db="EMBL/GenBank/DDBJ databases">
        <title>Complete closed genome sequence of Defluviicoccus vanus.</title>
        <authorList>
            <person name="Bessarab I."/>
            <person name="Arumugam K."/>
            <person name="Maszenan A.M."/>
            <person name="Seviour R.J."/>
            <person name="Williams R.B."/>
        </authorList>
    </citation>
    <scope>NUCLEOTIDE SEQUENCE [LARGE SCALE GENOMIC DNA]</scope>
    <source>
        <strain evidence="15 16">Ben 114</strain>
    </source>
</reference>
<keyword evidence="9 15" id="KW-0808">Transferase</keyword>
<evidence type="ECO:0000256" key="13">
    <source>
        <dbReference type="ARBA" id="ARBA00022842"/>
    </source>
</evidence>
<evidence type="ECO:0000313" key="16">
    <source>
        <dbReference type="Proteomes" id="UP000516369"/>
    </source>
</evidence>
<evidence type="ECO:0000256" key="1">
    <source>
        <dbReference type="ARBA" id="ARBA00000683"/>
    </source>
</evidence>